<dbReference type="Pfam" id="PF00392">
    <property type="entry name" value="GntR"/>
    <property type="match status" value="1"/>
</dbReference>
<reference evidence="6" key="1">
    <citation type="journal article" date="2019" name="Int. J. Syst. Evol. Microbiol.">
        <title>The Global Catalogue of Microorganisms (GCM) 10K type strain sequencing project: providing services to taxonomists for standard genome sequencing and annotation.</title>
        <authorList>
            <consortium name="The Broad Institute Genomics Platform"/>
            <consortium name="The Broad Institute Genome Sequencing Center for Infectious Disease"/>
            <person name="Wu L."/>
            <person name="Ma J."/>
        </authorList>
    </citation>
    <scope>NUCLEOTIDE SEQUENCE [LARGE SCALE GENOMIC DNA]</scope>
    <source>
        <strain evidence="6">CGMCC 4.7277</strain>
    </source>
</reference>
<gene>
    <name evidence="5" type="ORF">ACFPP7_14940</name>
</gene>
<proteinExistence type="predicted"/>
<dbReference type="InterPro" id="IPR036388">
    <property type="entry name" value="WH-like_DNA-bd_sf"/>
</dbReference>
<dbReference type="PRINTS" id="PR00035">
    <property type="entry name" value="HTHGNTR"/>
</dbReference>
<evidence type="ECO:0000313" key="5">
    <source>
        <dbReference type="EMBL" id="MFC5522196.1"/>
    </source>
</evidence>
<evidence type="ECO:0000256" key="2">
    <source>
        <dbReference type="ARBA" id="ARBA00023125"/>
    </source>
</evidence>
<dbReference type="EMBL" id="JBHSMX010000023">
    <property type="protein sequence ID" value="MFC5522196.1"/>
    <property type="molecule type" value="Genomic_DNA"/>
</dbReference>
<dbReference type="Proteomes" id="UP001596084">
    <property type="component" value="Unassembled WGS sequence"/>
</dbReference>
<dbReference type="InterPro" id="IPR011711">
    <property type="entry name" value="GntR_C"/>
</dbReference>
<dbReference type="Gene3D" id="1.10.10.10">
    <property type="entry name" value="Winged helix-like DNA-binding domain superfamily/Winged helix DNA-binding domain"/>
    <property type="match status" value="1"/>
</dbReference>
<dbReference type="SMART" id="SM00895">
    <property type="entry name" value="FCD"/>
    <property type="match status" value="1"/>
</dbReference>
<dbReference type="PROSITE" id="PS50949">
    <property type="entry name" value="HTH_GNTR"/>
    <property type="match status" value="1"/>
</dbReference>
<comment type="caution">
    <text evidence="5">The sequence shown here is derived from an EMBL/GenBank/DDBJ whole genome shotgun (WGS) entry which is preliminary data.</text>
</comment>
<keyword evidence="2" id="KW-0238">DNA-binding</keyword>
<dbReference type="CDD" id="cd07377">
    <property type="entry name" value="WHTH_GntR"/>
    <property type="match status" value="1"/>
</dbReference>
<name>A0ABW0QBG8_9BURK</name>
<dbReference type="PANTHER" id="PTHR43537">
    <property type="entry name" value="TRANSCRIPTIONAL REGULATOR, GNTR FAMILY"/>
    <property type="match status" value="1"/>
</dbReference>
<keyword evidence="6" id="KW-1185">Reference proteome</keyword>
<evidence type="ECO:0000313" key="6">
    <source>
        <dbReference type="Proteomes" id="UP001596084"/>
    </source>
</evidence>
<sequence length="228" mass="25100">MTAFKLEPAKSLAVQIAARLRQAIIEGELALGSQIPEETLAQSFGVSRTPVREALNQLQLQGLVHVRPQVGSFVFYPTVDDVTELCQFRCVIEPRAAELAYRNDKISTVGAIEAAIAEMESAVKRRDTVAYGRADTSLHEAMFTHCGNTYLQESYKLAAGKIAALRTNLSAPLDVRSPDSFSEHRKFLKLFIKGDFEAFEKLMIVHVKGSGDTYVRALQTKAARDPAA</sequence>
<evidence type="ECO:0000259" key="4">
    <source>
        <dbReference type="PROSITE" id="PS50949"/>
    </source>
</evidence>
<dbReference type="SMART" id="SM00345">
    <property type="entry name" value="HTH_GNTR"/>
    <property type="match status" value="1"/>
</dbReference>
<dbReference type="PANTHER" id="PTHR43537:SF50">
    <property type="entry name" value="TRANSCRIPTIONAL REGULATORY PROTEIN"/>
    <property type="match status" value="1"/>
</dbReference>
<protein>
    <submittedName>
        <fullName evidence="5">GntR family transcriptional regulator</fullName>
    </submittedName>
</protein>
<dbReference type="InterPro" id="IPR036390">
    <property type="entry name" value="WH_DNA-bd_sf"/>
</dbReference>
<dbReference type="Gene3D" id="1.20.120.530">
    <property type="entry name" value="GntR ligand-binding domain-like"/>
    <property type="match status" value="1"/>
</dbReference>
<organism evidence="5 6">
    <name type="scientific">Polaromonas jejuensis</name>
    <dbReference type="NCBI Taxonomy" id="457502"/>
    <lineage>
        <taxon>Bacteria</taxon>
        <taxon>Pseudomonadati</taxon>
        <taxon>Pseudomonadota</taxon>
        <taxon>Betaproteobacteria</taxon>
        <taxon>Burkholderiales</taxon>
        <taxon>Comamonadaceae</taxon>
        <taxon>Polaromonas</taxon>
    </lineage>
</organism>
<feature type="domain" description="HTH gntR-type" evidence="4">
    <location>
        <begin position="10"/>
        <end position="77"/>
    </location>
</feature>
<dbReference type="InterPro" id="IPR000524">
    <property type="entry name" value="Tscrpt_reg_HTH_GntR"/>
</dbReference>
<dbReference type="SUPFAM" id="SSF48008">
    <property type="entry name" value="GntR ligand-binding domain-like"/>
    <property type="match status" value="1"/>
</dbReference>
<evidence type="ECO:0000256" key="1">
    <source>
        <dbReference type="ARBA" id="ARBA00023015"/>
    </source>
</evidence>
<dbReference type="InterPro" id="IPR008920">
    <property type="entry name" value="TF_FadR/GntR_C"/>
</dbReference>
<keyword evidence="1" id="KW-0805">Transcription regulation</keyword>
<dbReference type="Pfam" id="PF07729">
    <property type="entry name" value="FCD"/>
    <property type="match status" value="1"/>
</dbReference>
<evidence type="ECO:0000256" key="3">
    <source>
        <dbReference type="ARBA" id="ARBA00023163"/>
    </source>
</evidence>
<accession>A0ABW0QBG8</accession>
<keyword evidence="3" id="KW-0804">Transcription</keyword>
<dbReference type="SUPFAM" id="SSF46785">
    <property type="entry name" value="Winged helix' DNA-binding domain"/>
    <property type="match status" value="1"/>
</dbReference>